<feature type="domain" description="C2H2-type" evidence="9">
    <location>
        <begin position="35"/>
        <end position="62"/>
    </location>
</feature>
<dbReference type="PANTHER" id="PTHR23226">
    <property type="entry name" value="ZINC FINGER AND SCAN DOMAIN-CONTAINING"/>
    <property type="match status" value="1"/>
</dbReference>
<evidence type="ECO:0000313" key="10">
    <source>
        <dbReference type="EMBL" id="NXE71770.1"/>
    </source>
</evidence>
<dbReference type="FunFam" id="3.30.160.60:FF:001450">
    <property type="entry name" value="zinc finger protein 774"/>
    <property type="match status" value="1"/>
</dbReference>
<dbReference type="FunFam" id="3.30.160.60:FF:000016">
    <property type="entry name" value="zinc finger protein 37 homolog"/>
    <property type="match status" value="1"/>
</dbReference>
<gene>
    <name evidence="10" type="primary">Znf329_0</name>
    <name evidence="10" type="ORF">CALORN_R15488</name>
</gene>
<dbReference type="PROSITE" id="PS00028">
    <property type="entry name" value="ZINC_FINGER_C2H2_1"/>
    <property type="match status" value="1"/>
</dbReference>
<dbReference type="GO" id="GO:0005634">
    <property type="term" value="C:nucleus"/>
    <property type="evidence" value="ECO:0007669"/>
    <property type="project" value="UniProtKB-SubCell"/>
</dbReference>
<dbReference type="Pfam" id="PF23561">
    <property type="entry name" value="zf-C2H2_15"/>
    <property type="match status" value="1"/>
</dbReference>
<keyword evidence="11" id="KW-1185">Reference proteome</keyword>
<dbReference type="GO" id="GO:0000981">
    <property type="term" value="F:DNA-binding transcription factor activity, RNA polymerase II-specific"/>
    <property type="evidence" value="ECO:0007669"/>
    <property type="project" value="TreeGrafter"/>
</dbReference>
<dbReference type="EMBL" id="WBNL01004684">
    <property type="protein sequence ID" value="NXE71770.1"/>
    <property type="molecule type" value="Genomic_DNA"/>
</dbReference>
<dbReference type="InterPro" id="IPR013087">
    <property type="entry name" value="Znf_C2H2_type"/>
</dbReference>
<dbReference type="GO" id="GO:0000978">
    <property type="term" value="F:RNA polymerase II cis-regulatory region sequence-specific DNA binding"/>
    <property type="evidence" value="ECO:0007669"/>
    <property type="project" value="TreeGrafter"/>
</dbReference>
<keyword evidence="5" id="KW-0862">Zinc</keyword>
<dbReference type="SUPFAM" id="SSF57667">
    <property type="entry name" value="beta-beta-alpha zinc fingers"/>
    <property type="match status" value="1"/>
</dbReference>
<dbReference type="Gene3D" id="3.30.160.60">
    <property type="entry name" value="Classic Zinc Finger"/>
    <property type="match status" value="2"/>
</dbReference>
<evidence type="ECO:0000256" key="7">
    <source>
        <dbReference type="ARBA" id="ARBA00023242"/>
    </source>
</evidence>
<organism evidence="10 11">
    <name type="scientific">Calcarius ornatus</name>
    <name type="common">Chestnut-collared longspur</name>
    <dbReference type="NCBI Taxonomy" id="198940"/>
    <lineage>
        <taxon>Eukaryota</taxon>
        <taxon>Metazoa</taxon>
        <taxon>Chordata</taxon>
        <taxon>Craniata</taxon>
        <taxon>Vertebrata</taxon>
        <taxon>Euteleostomi</taxon>
        <taxon>Archelosauria</taxon>
        <taxon>Archosauria</taxon>
        <taxon>Dinosauria</taxon>
        <taxon>Saurischia</taxon>
        <taxon>Theropoda</taxon>
        <taxon>Coelurosauria</taxon>
        <taxon>Aves</taxon>
        <taxon>Neognathae</taxon>
        <taxon>Neoaves</taxon>
        <taxon>Telluraves</taxon>
        <taxon>Australaves</taxon>
        <taxon>Passeriformes</taxon>
        <taxon>Passeroidea</taxon>
        <taxon>Fringillidae</taxon>
        <taxon>Emberizinae</taxon>
        <taxon>Emberizini</taxon>
        <taxon>Calcarius</taxon>
    </lineage>
</organism>
<keyword evidence="7" id="KW-0539">Nucleus</keyword>
<dbReference type="InterPro" id="IPR036236">
    <property type="entry name" value="Znf_C2H2_sf"/>
</dbReference>
<name>A0A852B2J1_CALOR</name>
<feature type="domain" description="C2H2-type" evidence="9">
    <location>
        <begin position="7"/>
        <end position="34"/>
    </location>
</feature>
<reference evidence="10" key="1">
    <citation type="submission" date="2019-09" db="EMBL/GenBank/DDBJ databases">
        <title>Bird 10,000 Genomes (B10K) Project - Family phase.</title>
        <authorList>
            <person name="Zhang G."/>
        </authorList>
    </citation>
    <scope>NUCLEOTIDE SEQUENCE</scope>
    <source>
        <strain evidence="10">B10K-DU-015-28</strain>
        <tissue evidence="10">Muscle</tissue>
    </source>
</reference>
<dbReference type="InterPro" id="IPR056436">
    <property type="entry name" value="Znf-C2H2_ZIC1-5/GLI1-3-like"/>
</dbReference>
<keyword evidence="3" id="KW-0677">Repeat</keyword>
<evidence type="ECO:0000259" key="9">
    <source>
        <dbReference type="PROSITE" id="PS50157"/>
    </source>
</evidence>
<comment type="subcellular location">
    <subcellularLocation>
        <location evidence="1">Nucleus</location>
    </subcellularLocation>
</comment>
<feature type="non-terminal residue" evidence="10">
    <location>
        <position position="67"/>
    </location>
</feature>
<evidence type="ECO:0000256" key="6">
    <source>
        <dbReference type="ARBA" id="ARBA00023125"/>
    </source>
</evidence>
<evidence type="ECO:0000256" key="4">
    <source>
        <dbReference type="ARBA" id="ARBA00022771"/>
    </source>
</evidence>
<proteinExistence type="predicted"/>
<dbReference type="Proteomes" id="UP000603627">
    <property type="component" value="Unassembled WGS sequence"/>
</dbReference>
<keyword evidence="4 8" id="KW-0863">Zinc-finger</keyword>
<evidence type="ECO:0000256" key="2">
    <source>
        <dbReference type="ARBA" id="ARBA00022723"/>
    </source>
</evidence>
<dbReference type="GO" id="GO:0008270">
    <property type="term" value="F:zinc ion binding"/>
    <property type="evidence" value="ECO:0007669"/>
    <property type="project" value="UniProtKB-KW"/>
</dbReference>
<dbReference type="PANTHER" id="PTHR23226:SF416">
    <property type="entry name" value="FI01424P"/>
    <property type="match status" value="1"/>
</dbReference>
<accession>A0A852B2J1</accession>
<evidence type="ECO:0000256" key="8">
    <source>
        <dbReference type="PROSITE-ProRule" id="PRU00042"/>
    </source>
</evidence>
<evidence type="ECO:0000256" key="1">
    <source>
        <dbReference type="ARBA" id="ARBA00004123"/>
    </source>
</evidence>
<protein>
    <submittedName>
        <fullName evidence="10">ZN329 protein</fullName>
    </submittedName>
</protein>
<sequence>HTGEWPYECGQYGNDFSSGSAFVNHQQIHTKLKPFCCPNCGKGFNRNSKLVIHVRIHTGETQRVRPL</sequence>
<dbReference type="PROSITE" id="PS50157">
    <property type="entry name" value="ZINC_FINGER_C2H2_2"/>
    <property type="match status" value="2"/>
</dbReference>
<evidence type="ECO:0000256" key="3">
    <source>
        <dbReference type="ARBA" id="ARBA00022737"/>
    </source>
</evidence>
<dbReference type="SMART" id="SM00355">
    <property type="entry name" value="ZnF_C2H2"/>
    <property type="match status" value="2"/>
</dbReference>
<feature type="non-terminal residue" evidence="10">
    <location>
        <position position="1"/>
    </location>
</feature>
<evidence type="ECO:0000256" key="5">
    <source>
        <dbReference type="ARBA" id="ARBA00022833"/>
    </source>
</evidence>
<keyword evidence="2" id="KW-0479">Metal-binding</keyword>
<evidence type="ECO:0000313" key="11">
    <source>
        <dbReference type="Proteomes" id="UP000603627"/>
    </source>
</evidence>
<comment type="caution">
    <text evidence="10">The sequence shown here is derived from an EMBL/GenBank/DDBJ whole genome shotgun (WGS) entry which is preliminary data.</text>
</comment>
<keyword evidence="6" id="KW-0238">DNA-binding</keyword>
<dbReference type="AlphaFoldDB" id="A0A852B2J1"/>